<dbReference type="Pfam" id="PF07332">
    <property type="entry name" value="Phage_holin_3_6"/>
    <property type="match status" value="1"/>
</dbReference>
<name>A0A8J3G673_9BACT</name>
<accession>A0A8J3G673</accession>
<keyword evidence="1" id="KW-0812">Transmembrane</keyword>
<evidence type="ECO:0000313" key="2">
    <source>
        <dbReference type="EMBL" id="GHB41752.1"/>
    </source>
</evidence>
<comment type="caution">
    <text evidence="2">The sequence shown here is derived from an EMBL/GenBank/DDBJ whole genome shotgun (WGS) entry which is preliminary data.</text>
</comment>
<keyword evidence="1" id="KW-1133">Transmembrane helix</keyword>
<proteinExistence type="predicted"/>
<evidence type="ECO:0000256" key="1">
    <source>
        <dbReference type="SAM" id="Phobius"/>
    </source>
</evidence>
<reference evidence="2" key="2">
    <citation type="submission" date="2020-09" db="EMBL/GenBank/DDBJ databases">
        <authorList>
            <person name="Sun Q."/>
            <person name="Kim S."/>
        </authorList>
    </citation>
    <scope>NUCLEOTIDE SEQUENCE</scope>
    <source>
        <strain evidence="2">KCTC 23224</strain>
    </source>
</reference>
<dbReference type="InterPro" id="IPR009937">
    <property type="entry name" value="Phage_holin_3_6"/>
</dbReference>
<keyword evidence="3" id="KW-1185">Reference proteome</keyword>
<dbReference type="Proteomes" id="UP000642809">
    <property type="component" value="Unassembled WGS sequence"/>
</dbReference>
<protein>
    <recommendedName>
        <fullName evidence="4">Holin-X, holin superfamily III</fullName>
    </recommendedName>
</protein>
<feature type="transmembrane region" description="Helical" evidence="1">
    <location>
        <begin position="37"/>
        <end position="61"/>
    </location>
</feature>
<dbReference type="RefSeq" id="WP_189582604.1">
    <property type="nucleotide sequence ID" value="NZ_BMYF01000014.1"/>
</dbReference>
<keyword evidence="1" id="KW-0472">Membrane</keyword>
<reference evidence="2" key="1">
    <citation type="journal article" date="2014" name="Int. J. Syst. Evol. Microbiol.">
        <title>Complete genome sequence of Corynebacterium casei LMG S-19264T (=DSM 44701T), isolated from a smear-ripened cheese.</title>
        <authorList>
            <consortium name="US DOE Joint Genome Institute (JGI-PGF)"/>
            <person name="Walter F."/>
            <person name="Albersmeier A."/>
            <person name="Kalinowski J."/>
            <person name="Ruckert C."/>
        </authorList>
    </citation>
    <scope>NUCLEOTIDE SEQUENCE</scope>
    <source>
        <strain evidence="2">KCTC 23224</strain>
    </source>
</reference>
<evidence type="ECO:0000313" key="3">
    <source>
        <dbReference type="Proteomes" id="UP000642809"/>
    </source>
</evidence>
<dbReference type="EMBL" id="BMYF01000014">
    <property type="protein sequence ID" value="GHB41752.1"/>
    <property type="molecule type" value="Genomic_DNA"/>
</dbReference>
<gene>
    <name evidence="2" type="ORF">GCM10008106_23420</name>
</gene>
<feature type="transmembrane region" description="Helical" evidence="1">
    <location>
        <begin position="73"/>
        <end position="90"/>
    </location>
</feature>
<dbReference type="AlphaFoldDB" id="A0A8J3G673"/>
<evidence type="ECO:0008006" key="4">
    <source>
        <dbReference type="Google" id="ProtNLM"/>
    </source>
</evidence>
<organism evidence="2 3">
    <name type="scientific">Mongoliitalea lutea</name>
    <dbReference type="NCBI Taxonomy" id="849756"/>
    <lineage>
        <taxon>Bacteria</taxon>
        <taxon>Pseudomonadati</taxon>
        <taxon>Bacteroidota</taxon>
        <taxon>Cytophagia</taxon>
        <taxon>Cytophagales</taxon>
        <taxon>Cyclobacteriaceae</taxon>
        <taxon>Mongoliitalea</taxon>
    </lineage>
</organism>
<sequence length="119" mass="13809">MFNISEIVQTIKQLIEVRINMVKNEISEQVSIVLTRIFLLVLMGVFSVMILLFMSLSLAFYLSDLMYSSYKGFLLVAILYLIVFLIFFLARDSRSFGRSLKAFLRAFIFGENKTPRDDD</sequence>